<gene>
    <name evidence="2" type="ORF">MNOR_LOCUS4482</name>
</gene>
<dbReference type="AlphaFoldDB" id="A0AAV2PTM6"/>
<feature type="compositionally biased region" description="Polar residues" evidence="1">
    <location>
        <begin position="1"/>
        <end position="14"/>
    </location>
</feature>
<protein>
    <recommendedName>
        <fullName evidence="4">PH domain-containing protein</fullName>
    </recommendedName>
</protein>
<reference evidence="2 3" key="1">
    <citation type="submission" date="2024-05" db="EMBL/GenBank/DDBJ databases">
        <authorList>
            <person name="Wallberg A."/>
        </authorList>
    </citation>
    <scope>NUCLEOTIDE SEQUENCE [LARGE SCALE GENOMIC DNA]</scope>
</reference>
<evidence type="ECO:0008006" key="4">
    <source>
        <dbReference type="Google" id="ProtNLM"/>
    </source>
</evidence>
<dbReference type="InterPro" id="IPR011993">
    <property type="entry name" value="PH-like_dom_sf"/>
</dbReference>
<feature type="non-terminal residue" evidence="2">
    <location>
        <position position="143"/>
    </location>
</feature>
<evidence type="ECO:0000256" key="1">
    <source>
        <dbReference type="SAM" id="MobiDB-lite"/>
    </source>
</evidence>
<sequence length="143" mass="15904">MTSQDTTPNISPQEEINDSAESLLPEDKPLIPSLCEESAVAETAAEEVFSTNDLFQQGNDDTGGEYKLCGYLFMVSSVGRAIPGIKGRRNSVRKRWFVYSHKTCKLYYYKNNSGTEPLGTIDIVLATFLYDPESTSQGQFTIQ</sequence>
<name>A0AAV2PTM6_MEGNR</name>
<feature type="region of interest" description="Disordered" evidence="1">
    <location>
        <begin position="1"/>
        <end position="23"/>
    </location>
</feature>
<proteinExistence type="predicted"/>
<dbReference type="Gene3D" id="2.30.29.30">
    <property type="entry name" value="Pleckstrin-homology domain (PH domain)/Phosphotyrosine-binding domain (PTB)"/>
    <property type="match status" value="1"/>
</dbReference>
<keyword evidence="3" id="KW-1185">Reference proteome</keyword>
<accession>A0AAV2PTM6</accession>
<comment type="caution">
    <text evidence="2">The sequence shown here is derived from an EMBL/GenBank/DDBJ whole genome shotgun (WGS) entry which is preliminary data.</text>
</comment>
<evidence type="ECO:0000313" key="3">
    <source>
        <dbReference type="Proteomes" id="UP001497623"/>
    </source>
</evidence>
<dbReference type="EMBL" id="CAXKWB010001645">
    <property type="protein sequence ID" value="CAL4065024.1"/>
    <property type="molecule type" value="Genomic_DNA"/>
</dbReference>
<dbReference type="SUPFAM" id="SSF50729">
    <property type="entry name" value="PH domain-like"/>
    <property type="match status" value="1"/>
</dbReference>
<dbReference type="Proteomes" id="UP001497623">
    <property type="component" value="Unassembled WGS sequence"/>
</dbReference>
<organism evidence="2 3">
    <name type="scientific">Meganyctiphanes norvegica</name>
    <name type="common">Northern krill</name>
    <name type="synonym">Thysanopoda norvegica</name>
    <dbReference type="NCBI Taxonomy" id="48144"/>
    <lineage>
        <taxon>Eukaryota</taxon>
        <taxon>Metazoa</taxon>
        <taxon>Ecdysozoa</taxon>
        <taxon>Arthropoda</taxon>
        <taxon>Crustacea</taxon>
        <taxon>Multicrustacea</taxon>
        <taxon>Malacostraca</taxon>
        <taxon>Eumalacostraca</taxon>
        <taxon>Eucarida</taxon>
        <taxon>Euphausiacea</taxon>
        <taxon>Euphausiidae</taxon>
        <taxon>Meganyctiphanes</taxon>
    </lineage>
</organism>
<evidence type="ECO:0000313" key="2">
    <source>
        <dbReference type="EMBL" id="CAL4065024.1"/>
    </source>
</evidence>